<dbReference type="InterPro" id="IPR016843">
    <property type="entry name" value="S-AdoMet-dep_Ade-MeTrfase_prd"/>
</dbReference>
<protein>
    <submittedName>
        <fullName evidence="3">Adenine-specific DNA methylase</fullName>
    </submittedName>
</protein>
<proteinExistence type="predicted"/>
<dbReference type="InterPro" id="IPR048375">
    <property type="entry name" value="YtxK-like_N"/>
</dbReference>
<comment type="caution">
    <text evidence="3">The sequence shown here is derived from an EMBL/GenBank/DDBJ whole genome shotgun (WGS) entry which is preliminary data.</text>
</comment>
<evidence type="ECO:0000313" key="4">
    <source>
        <dbReference type="Proteomes" id="UP000236162"/>
    </source>
</evidence>
<dbReference type="GO" id="GO:0032259">
    <property type="term" value="P:methylation"/>
    <property type="evidence" value="ECO:0007669"/>
    <property type="project" value="UniProtKB-KW"/>
</dbReference>
<dbReference type="Pfam" id="PF02384">
    <property type="entry name" value="N6_Mtase"/>
    <property type="match status" value="1"/>
</dbReference>
<dbReference type="InterPro" id="IPR052933">
    <property type="entry name" value="DNA_Protect_Modify"/>
</dbReference>
<reference evidence="3 4" key="1">
    <citation type="submission" date="2017-04" db="EMBL/GenBank/DDBJ databases">
        <title>In vitro and in silico characterization of Lactobacillus paraplantarum D2-1, a starter culture for soymilk fermentation.</title>
        <authorList>
            <person name="Endo A."/>
            <person name="Sasaki F."/>
            <person name="Maeno S."/>
            <person name="Kanesaki Y."/>
            <person name="Kubota E."/>
            <person name="Torres G.A."/>
            <person name="Tomita S."/>
            <person name="Nakagawa J."/>
        </authorList>
    </citation>
    <scope>NUCLEOTIDE SEQUENCE [LARGE SCALE GENOMIC DNA]</scope>
    <source>
        <strain evidence="3 4">D2-1</strain>
    </source>
</reference>
<keyword evidence="4" id="KW-1185">Reference proteome</keyword>
<dbReference type="Gene3D" id="3.40.50.150">
    <property type="entry name" value="Vaccinia Virus protein VP39"/>
    <property type="match status" value="1"/>
</dbReference>
<keyword evidence="3" id="KW-0489">Methyltransferase</keyword>
<dbReference type="InterPro" id="IPR029063">
    <property type="entry name" value="SAM-dependent_MTases_sf"/>
</dbReference>
<evidence type="ECO:0000259" key="1">
    <source>
        <dbReference type="Pfam" id="PF02384"/>
    </source>
</evidence>
<dbReference type="Pfam" id="PF21106">
    <property type="entry name" value="YtxK_like"/>
    <property type="match status" value="1"/>
</dbReference>
<name>A0ABQ0NEF8_9LACO</name>
<evidence type="ECO:0000259" key="2">
    <source>
        <dbReference type="Pfam" id="PF21106"/>
    </source>
</evidence>
<dbReference type="Proteomes" id="UP000236162">
    <property type="component" value="Unassembled WGS sequence"/>
</dbReference>
<dbReference type="PIRSF" id="PIRSF026567">
    <property type="entry name" value="Adenine_mtase_bact_prd"/>
    <property type="match status" value="1"/>
</dbReference>
<gene>
    <name evidence="3" type="ORF">LPPLD21_03030</name>
</gene>
<dbReference type="SUPFAM" id="SSF53335">
    <property type="entry name" value="S-adenosyl-L-methionine-dependent methyltransferases"/>
    <property type="match status" value="1"/>
</dbReference>
<accession>A0ABQ0NEF8</accession>
<sequence length="358" mass="39712">MNLARKISNMVKDYRFCGRVSILAQAETEALFQVLDQSVQVLMQQLSVSYVDALIETGDNLLSQSVHVEDGKPDQKQAAALEKRYQTIDLKQLDAETIRRALQLALLKAIHNDRVDPNHQMTPDSIGLLTAYLIAKLVGPTTDLSILDVAVGTGNLLTTVMNQLQTDRPHPIQGYGVDNDDNQLAIAAMSMDLQRSAVDLFHQDAIDPLVMPKTTIAIGDLPVGYYPLDERVQGFQTKATNGHSYVHHLMMEQAMAHLLPGGWGVFLVPTTIFQSQESQGLLKWMSTAAYLQGLLNLPTNLFLDEKSRKSIVILQKHGQQAQQAGKVLLGDLPSFEDQRAFQTFAAQIDAWVDQNIIR</sequence>
<dbReference type="GO" id="GO:0008168">
    <property type="term" value="F:methyltransferase activity"/>
    <property type="evidence" value="ECO:0007669"/>
    <property type="project" value="UniProtKB-KW"/>
</dbReference>
<dbReference type="Gene3D" id="1.10.150.470">
    <property type="match status" value="1"/>
</dbReference>
<organism evidence="3 4">
    <name type="scientific">Lactiplantibacillus paraplantarum</name>
    <dbReference type="NCBI Taxonomy" id="60520"/>
    <lineage>
        <taxon>Bacteria</taxon>
        <taxon>Bacillati</taxon>
        <taxon>Bacillota</taxon>
        <taxon>Bacilli</taxon>
        <taxon>Lactobacillales</taxon>
        <taxon>Lactobacillaceae</taxon>
        <taxon>Lactiplantibacillus</taxon>
    </lineage>
</organism>
<feature type="domain" description="YtxK-like N-terminal helical" evidence="2">
    <location>
        <begin position="29"/>
        <end position="109"/>
    </location>
</feature>
<evidence type="ECO:0000313" key="3">
    <source>
        <dbReference type="EMBL" id="GBF03460.1"/>
    </source>
</evidence>
<dbReference type="PANTHER" id="PTHR41313">
    <property type="entry name" value="ADENINE-SPECIFIC METHYLTRANSFERASE"/>
    <property type="match status" value="1"/>
</dbReference>
<keyword evidence="3" id="KW-0808">Transferase</keyword>
<feature type="domain" description="DNA methylase adenine-specific" evidence="1">
    <location>
        <begin position="132"/>
        <end position="333"/>
    </location>
</feature>
<dbReference type="EMBL" id="BDOR01000031">
    <property type="protein sequence ID" value="GBF03460.1"/>
    <property type="molecule type" value="Genomic_DNA"/>
</dbReference>
<dbReference type="InterPro" id="IPR003356">
    <property type="entry name" value="DNA_methylase_A-5"/>
</dbReference>
<dbReference type="PANTHER" id="PTHR41313:SF1">
    <property type="entry name" value="DNA METHYLASE ADENINE-SPECIFIC DOMAIN-CONTAINING PROTEIN"/>
    <property type="match status" value="1"/>
</dbReference>